<dbReference type="PANTHER" id="PTHR46382:SF1">
    <property type="entry name" value="PHOSPHATIDATE CYTIDYLYLTRANSFERASE"/>
    <property type="match status" value="1"/>
</dbReference>
<keyword evidence="13 24" id="KW-1133">Transmembrane helix</keyword>
<comment type="catalytic activity">
    <reaction evidence="1">
        <text>a 1,2-diacyl-sn-glycero-3-phosphate + CTP + H(+) = a CDP-1,2-diacyl-sn-glycerol + diphosphate</text>
        <dbReference type="Rhea" id="RHEA:16229"/>
        <dbReference type="ChEBI" id="CHEBI:15378"/>
        <dbReference type="ChEBI" id="CHEBI:33019"/>
        <dbReference type="ChEBI" id="CHEBI:37563"/>
        <dbReference type="ChEBI" id="CHEBI:58332"/>
        <dbReference type="ChEBI" id="CHEBI:58608"/>
        <dbReference type="EC" id="2.7.7.41"/>
    </reaction>
</comment>
<feature type="transmembrane region" description="Helical" evidence="24">
    <location>
        <begin position="116"/>
        <end position="136"/>
    </location>
</feature>
<evidence type="ECO:0000256" key="20">
    <source>
        <dbReference type="ARBA" id="ARBA00032253"/>
    </source>
</evidence>
<gene>
    <name evidence="25" type="ORF">JBF11_05260</name>
</gene>
<keyword evidence="9" id="KW-0444">Lipid biosynthesis</keyword>
<organism evidence="25 26">
    <name type="scientific">Taurinivorans muris</name>
    <dbReference type="NCBI Taxonomy" id="2787751"/>
    <lineage>
        <taxon>Bacteria</taxon>
        <taxon>Pseudomonadati</taxon>
        <taxon>Thermodesulfobacteriota</taxon>
        <taxon>Desulfovibrionia</taxon>
        <taxon>Desulfovibrionales</taxon>
        <taxon>Desulfovibrionaceae</taxon>
        <taxon>Taurinivorans</taxon>
    </lineage>
</organism>
<dbReference type="Proteomes" id="UP001058120">
    <property type="component" value="Chromosome"/>
</dbReference>
<feature type="transmembrane region" description="Helical" evidence="24">
    <location>
        <begin position="175"/>
        <end position="196"/>
    </location>
</feature>
<evidence type="ECO:0000256" key="9">
    <source>
        <dbReference type="ARBA" id="ARBA00022516"/>
    </source>
</evidence>
<protein>
    <recommendedName>
        <fullName evidence="7">Phosphatidate cytidylyltransferase</fullName>
        <ecNumber evidence="6">2.7.7.41</ecNumber>
    </recommendedName>
    <alternativeName>
        <fullName evidence="20">CDP-DAG synthase</fullName>
    </alternativeName>
    <alternativeName>
        <fullName evidence="22">CDP-DG synthase</fullName>
    </alternativeName>
    <alternativeName>
        <fullName evidence="18">CDP-diacylglycerol synthase</fullName>
    </alternativeName>
    <alternativeName>
        <fullName evidence="21">CDP-diglyceride pyrophosphorylase</fullName>
    </alternativeName>
    <alternativeName>
        <fullName evidence="23">CDP-diglyceride synthase</fullName>
    </alternativeName>
    <alternativeName>
        <fullName evidence="19">CTP:phosphatidate cytidylyltransferase</fullName>
    </alternativeName>
</protein>
<evidence type="ECO:0000256" key="1">
    <source>
        <dbReference type="ARBA" id="ARBA00001698"/>
    </source>
</evidence>
<keyword evidence="14" id="KW-0443">Lipid metabolism</keyword>
<evidence type="ECO:0000256" key="23">
    <source>
        <dbReference type="ARBA" id="ARBA00033406"/>
    </source>
</evidence>
<evidence type="ECO:0000256" key="19">
    <source>
        <dbReference type="ARBA" id="ARBA00031825"/>
    </source>
</evidence>
<evidence type="ECO:0000256" key="21">
    <source>
        <dbReference type="ARBA" id="ARBA00032396"/>
    </source>
</evidence>
<feature type="transmembrane region" description="Helical" evidence="24">
    <location>
        <begin position="202"/>
        <end position="221"/>
    </location>
</feature>
<comment type="pathway">
    <text evidence="3">Phospholipid metabolism; CDP-diacylglycerol biosynthesis; CDP-diacylglycerol from sn-glycerol 3-phosphate: step 3/3.</text>
</comment>
<evidence type="ECO:0000256" key="2">
    <source>
        <dbReference type="ARBA" id="ARBA00004651"/>
    </source>
</evidence>
<evidence type="ECO:0000256" key="7">
    <source>
        <dbReference type="ARBA" id="ARBA00019373"/>
    </source>
</evidence>
<keyword evidence="8" id="KW-1003">Cell membrane</keyword>
<dbReference type="Pfam" id="PF01148">
    <property type="entry name" value="CTP_transf_1"/>
    <property type="match status" value="1"/>
</dbReference>
<feature type="transmembrane region" description="Helical" evidence="24">
    <location>
        <begin position="12"/>
        <end position="29"/>
    </location>
</feature>
<evidence type="ECO:0000256" key="15">
    <source>
        <dbReference type="ARBA" id="ARBA00023136"/>
    </source>
</evidence>
<dbReference type="GO" id="GO:0016779">
    <property type="term" value="F:nucleotidyltransferase activity"/>
    <property type="evidence" value="ECO:0007669"/>
    <property type="project" value="UniProtKB-KW"/>
</dbReference>
<evidence type="ECO:0000256" key="10">
    <source>
        <dbReference type="ARBA" id="ARBA00022679"/>
    </source>
</evidence>
<comment type="similarity">
    <text evidence="5">Belongs to the CDS family.</text>
</comment>
<sequence length="272" mass="29889">MAESKFSAVKTRIRTALILVLILSIVLYLGETAIYAFICLVSLLAQWEFLSLFYPGKEKLHFKILFCGLGVFHFLLSYFLPAFPLVFNICAVALISAFTALAGFTHENAWDNMKKAGLGFISFIYLPVVFSFMSKFSLMQQFLVLLIPIASDTFAYFVGIAVGKHKIWVSVSPKKSVEGCAAGLLVSILILLYFAYCQHVVTAPFPLLLLLGITLGVLAQLGDFFESALKRTVAIKDSGTLLAGHGGVLDRTDSLLFTITGFELFTLLLSVL</sequence>
<keyword evidence="15 24" id="KW-0472">Membrane</keyword>
<feature type="transmembrane region" description="Helical" evidence="24">
    <location>
        <begin position="142"/>
        <end position="163"/>
    </location>
</feature>
<keyword evidence="10" id="KW-0808">Transferase</keyword>
<feature type="transmembrane region" description="Helical" evidence="24">
    <location>
        <begin position="85"/>
        <end position="104"/>
    </location>
</feature>
<evidence type="ECO:0000313" key="25">
    <source>
        <dbReference type="EMBL" id="UWX04904.1"/>
    </source>
</evidence>
<accession>A0ABY5XYD8</accession>
<dbReference type="RefSeq" id="WP_334314459.1">
    <property type="nucleotide sequence ID" value="NZ_CP065938.1"/>
</dbReference>
<evidence type="ECO:0000256" key="12">
    <source>
        <dbReference type="ARBA" id="ARBA00022695"/>
    </source>
</evidence>
<dbReference type="EMBL" id="CP065938">
    <property type="protein sequence ID" value="UWX04904.1"/>
    <property type="molecule type" value="Genomic_DNA"/>
</dbReference>
<dbReference type="PANTHER" id="PTHR46382">
    <property type="entry name" value="PHOSPHATIDATE CYTIDYLYLTRANSFERASE"/>
    <property type="match status" value="1"/>
</dbReference>
<keyword evidence="16" id="KW-0594">Phospholipid biosynthesis</keyword>
<comment type="pathway">
    <text evidence="4">Lipid metabolism.</text>
</comment>
<keyword evidence="12 25" id="KW-0548">Nucleotidyltransferase</keyword>
<evidence type="ECO:0000256" key="18">
    <source>
        <dbReference type="ARBA" id="ARBA00029893"/>
    </source>
</evidence>
<evidence type="ECO:0000256" key="24">
    <source>
        <dbReference type="SAM" id="Phobius"/>
    </source>
</evidence>
<reference evidence="25" key="1">
    <citation type="submission" date="2020-12" db="EMBL/GenBank/DDBJ databases">
        <title>Taurinivorans muris gen. nov., sp. nov., fundamental and realized metabolic niche of a ubiquitous sulfidogenic bacterium in the murine intestine.</title>
        <authorList>
            <person name="Ye H."/>
            <person name="Hanson B.T."/>
            <person name="Loy A."/>
        </authorList>
    </citation>
    <scope>NUCLEOTIDE SEQUENCE</scope>
    <source>
        <strain evidence="25">LT0009</strain>
    </source>
</reference>
<evidence type="ECO:0000256" key="13">
    <source>
        <dbReference type="ARBA" id="ARBA00022989"/>
    </source>
</evidence>
<evidence type="ECO:0000256" key="16">
    <source>
        <dbReference type="ARBA" id="ARBA00023209"/>
    </source>
</evidence>
<evidence type="ECO:0000256" key="17">
    <source>
        <dbReference type="ARBA" id="ARBA00023264"/>
    </source>
</evidence>
<dbReference type="EC" id="2.7.7.41" evidence="6"/>
<evidence type="ECO:0000256" key="6">
    <source>
        <dbReference type="ARBA" id="ARBA00012487"/>
    </source>
</evidence>
<evidence type="ECO:0000256" key="11">
    <source>
        <dbReference type="ARBA" id="ARBA00022692"/>
    </source>
</evidence>
<evidence type="ECO:0000256" key="5">
    <source>
        <dbReference type="ARBA" id="ARBA00010185"/>
    </source>
</evidence>
<feature type="transmembrane region" description="Helical" evidence="24">
    <location>
        <begin position="35"/>
        <end position="53"/>
    </location>
</feature>
<keyword evidence="26" id="KW-1185">Reference proteome</keyword>
<keyword evidence="17" id="KW-1208">Phospholipid metabolism</keyword>
<name>A0ABY5XYD8_9BACT</name>
<keyword evidence="11 24" id="KW-0812">Transmembrane</keyword>
<evidence type="ECO:0000256" key="4">
    <source>
        <dbReference type="ARBA" id="ARBA00005189"/>
    </source>
</evidence>
<evidence type="ECO:0000256" key="14">
    <source>
        <dbReference type="ARBA" id="ARBA00023098"/>
    </source>
</evidence>
<comment type="subcellular location">
    <subcellularLocation>
        <location evidence="2">Cell membrane</location>
        <topology evidence="2">Multi-pass membrane protein</topology>
    </subcellularLocation>
</comment>
<evidence type="ECO:0000256" key="22">
    <source>
        <dbReference type="ARBA" id="ARBA00032743"/>
    </source>
</evidence>
<evidence type="ECO:0000256" key="8">
    <source>
        <dbReference type="ARBA" id="ARBA00022475"/>
    </source>
</evidence>
<proteinExistence type="inferred from homology"/>
<evidence type="ECO:0000256" key="3">
    <source>
        <dbReference type="ARBA" id="ARBA00005119"/>
    </source>
</evidence>
<feature type="transmembrane region" description="Helical" evidence="24">
    <location>
        <begin position="60"/>
        <end position="79"/>
    </location>
</feature>
<evidence type="ECO:0000313" key="26">
    <source>
        <dbReference type="Proteomes" id="UP001058120"/>
    </source>
</evidence>